<dbReference type="EMBL" id="LWLV01000277">
    <property type="protein sequence ID" value="OTA41693.1"/>
    <property type="molecule type" value="Genomic_DNA"/>
</dbReference>
<gene>
    <name evidence="6 8" type="primary">nusB</name>
    <name evidence="9" type="ORF">A6D92_04520</name>
    <name evidence="8" type="ORF">CWE10_05525</name>
</gene>
<dbReference type="InterPro" id="IPR006027">
    <property type="entry name" value="NusB_RsmB_TIM44"/>
</dbReference>
<evidence type="ECO:0000256" key="4">
    <source>
        <dbReference type="ARBA" id="ARBA00023015"/>
    </source>
</evidence>
<keyword evidence="2 6" id="KW-0889">Transcription antitermination</keyword>
<dbReference type="SUPFAM" id="SSF48013">
    <property type="entry name" value="NusB-like"/>
    <property type="match status" value="1"/>
</dbReference>
<dbReference type="NCBIfam" id="TIGR01951">
    <property type="entry name" value="nusB"/>
    <property type="match status" value="1"/>
</dbReference>
<evidence type="ECO:0000256" key="6">
    <source>
        <dbReference type="HAMAP-Rule" id="MF_00073"/>
    </source>
</evidence>
<evidence type="ECO:0000256" key="5">
    <source>
        <dbReference type="ARBA" id="ARBA00023163"/>
    </source>
</evidence>
<dbReference type="PANTHER" id="PTHR11078">
    <property type="entry name" value="N UTILIZATION SUBSTANCE PROTEIN B-RELATED"/>
    <property type="match status" value="1"/>
</dbReference>
<dbReference type="GO" id="GO:0031564">
    <property type="term" value="P:transcription antitermination"/>
    <property type="evidence" value="ECO:0007669"/>
    <property type="project" value="UniProtKB-KW"/>
</dbReference>
<reference evidence="8" key="3">
    <citation type="submission" date="2017-11" db="EMBL/GenBank/DDBJ databases">
        <title>Three new genomes from thermophilic consortium.</title>
        <authorList>
            <person name="Quaggio R."/>
            <person name="Amgarten D."/>
            <person name="Setubal J.C."/>
        </authorList>
    </citation>
    <scope>NUCLEOTIDE SEQUENCE</scope>
    <source>
        <strain evidence="8">ZCTH01-B2</strain>
    </source>
</reference>
<evidence type="ECO:0000256" key="2">
    <source>
        <dbReference type="ARBA" id="ARBA00022814"/>
    </source>
</evidence>
<evidence type="ECO:0000256" key="1">
    <source>
        <dbReference type="ARBA" id="ARBA00005952"/>
    </source>
</evidence>
<dbReference type="GO" id="GO:0003723">
    <property type="term" value="F:RNA binding"/>
    <property type="evidence" value="ECO:0007669"/>
    <property type="project" value="UniProtKB-UniRule"/>
</dbReference>
<dbReference type="GO" id="GO:0006353">
    <property type="term" value="P:DNA-templated transcription termination"/>
    <property type="evidence" value="ECO:0007669"/>
    <property type="project" value="UniProtKB-UniRule"/>
</dbReference>
<dbReference type="Pfam" id="PF01029">
    <property type="entry name" value="NusB"/>
    <property type="match status" value="1"/>
</dbReference>
<dbReference type="GO" id="GO:0005829">
    <property type="term" value="C:cytosol"/>
    <property type="evidence" value="ECO:0007669"/>
    <property type="project" value="TreeGrafter"/>
</dbReference>
<sequence>MSRRKARELALQALFQMDIAGTDPDTAVAQALTRETEPDWAPDRLEEESAEFARRLVRGAWQHREESDRLIAQYARGWRVERMAAVDRAILRMAVYEIVHSEDVPDSVAVAEAVELAKTFSTADSSRFVNGILGSVIRGMKGAAGADEAVSRD</sequence>
<dbReference type="HAMAP" id="MF_00073">
    <property type="entry name" value="NusB"/>
    <property type="match status" value="1"/>
</dbReference>
<reference evidence="10" key="1">
    <citation type="submission" date="2016-04" db="EMBL/GenBank/DDBJ databases">
        <authorList>
            <person name="Antunes L.P."/>
            <person name="Martins L.F."/>
            <person name="Pereira R.V."/>
            <person name="Thomas A.M."/>
            <person name="Barbosa D."/>
            <person name="Nascimento L."/>
            <person name="Silva G.M."/>
            <person name="Condomitti G.W."/>
            <person name="Digiampietri L.A."/>
            <person name="Lombardi K.C."/>
            <person name="Ramos P.L."/>
            <person name="Quaggio R.B."/>
            <person name="Oliveira J.C."/>
            <person name="Pascon R.C."/>
            <person name="Cruz J.B."/>
            <person name="Silva A.M."/>
            <person name="Setubal J.C."/>
        </authorList>
    </citation>
    <scope>NUCLEOTIDE SEQUENCE [LARGE SCALE GENOMIC DNA]</scope>
</reference>
<dbReference type="RefSeq" id="WP_011195977.1">
    <property type="nucleotide sequence ID" value="NZ_JACSIR010000131.1"/>
</dbReference>
<dbReference type="InterPro" id="IPR035926">
    <property type="entry name" value="NusB-like_sf"/>
</dbReference>
<comment type="caution">
    <text evidence="9">The sequence shown here is derived from an EMBL/GenBank/DDBJ whole genome shotgun (WGS) entry which is preliminary data.</text>
</comment>
<comment type="similarity">
    <text evidence="1 6">Belongs to the NusB family.</text>
</comment>
<dbReference type="EMBL" id="PIUK01000035">
    <property type="protein sequence ID" value="MBY6275673.1"/>
    <property type="molecule type" value="Genomic_DNA"/>
</dbReference>
<dbReference type="Proteomes" id="UP000194267">
    <property type="component" value="Unassembled WGS sequence"/>
</dbReference>
<keyword evidence="3 6" id="KW-0694">RNA-binding</keyword>
<proteinExistence type="inferred from homology"/>
<name>A0A1Y2T8W7_SYMTR</name>
<dbReference type="OMA" id="DRMPVVD"/>
<keyword evidence="4 6" id="KW-0805">Transcription regulation</keyword>
<protein>
    <recommendedName>
        <fullName evidence="6">Transcription antitermination protein NusB</fullName>
    </recommendedName>
    <alternativeName>
        <fullName evidence="6">Antitermination factor NusB</fullName>
    </alternativeName>
</protein>
<dbReference type="PANTHER" id="PTHR11078:SF3">
    <property type="entry name" value="ANTITERMINATION NUSB DOMAIN-CONTAINING PROTEIN"/>
    <property type="match status" value="1"/>
</dbReference>
<evidence type="ECO:0000313" key="10">
    <source>
        <dbReference type="Proteomes" id="UP000194267"/>
    </source>
</evidence>
<evidence type="ECO:0000313" key="9">
    <source>
        <dbReference type="EMBL" id="OTA41693.1"/>
    </source>
</evidence>
<feature type="domain" description="NusB/RsmB/TIM44" evidence="7">
    <location>
        <begin position="4"/>
        <end position="138"/>
    </location>
</feature>
<comment type="function">
    <text evidence="6">Involved in transcription antitermination. Required for transcription of ribosomal RNA (rRNA) genes. Binds specifically to the boxA antiterminator sequence of the ribosomal RNA (rrn) operons.</text>
</comment>
<dbReference type="AlphaFoldDB" id="A0A1Y2T8W7"/>
<dbReference type="InterPro" id="IPR011605">
    <property type="entry name" value="NusB_fam"/>
</dbReference>
<dbReference type="SMR" id="A0A1Y2T8W7"/>
<dbReference type="Gene3D" id="1.10.940.10">
    <property type="entry name" value="NusB-like"/>
    <property type="match status" value="1"/>
</dbReference>
<dbReference type="Proteomes" id="UP000732377">
    <property type="component" value="Unassembled WGS sequence"/>
</dbReference>
<accession>A0A1Y2T8W7</accession>
<evidence type="ECO:0000259" key="7">
    <source>
        <dbReference type="Pfam" id="PF01029"/>
    </source>
</evidence>
<keyword evidence="5 6" id="KW-0804">Transcription</keyword>
<organism evidence="9 10">
    <name type="scientific">Symbiobacterium thermophilum</name>
    <dbReference type="NCBI Taxonomy" id="2734"/>
    <lineage>
        <taxon>Bacteria</taxon>
        <taxon>Bacillati</taxon>
        <taxon>Bacillota</taxon>
        <taxon>Clostridia</taxon>
        <taxon>Eubacteriales</taxon>
        <taxon>Symbiobacteriaceae</taxon>
        <taxon>Symbiobacterium</taxon>
    </lineage>
</organism>
<evidence type="ECO:0000313" key="8">
    <source>
        <dbReference type="EMBL" id="MBY6275673.1"/>
    </source>
</evidence>
<evidence type="ECO:0000256" key="3">
    <source>
        <dbReference type="ARBA" id="ARBA00022884"/>
    </source>
</evidence>
<reference evidence="9" key="2">
    <citation type="submission" date="2016-04" db="EMBL/GenBank/DDBJ databases">
        <authorList>
            <person name="Evans L.H."/>
            <person name="Alamgir A."/>
            <person name="Owens N."/>
            <person name="Weber N.D."/>
            <person name="Virtaneva K."/>
            <person name="Barbian K."/>
            <person name="Babar A."/>
            <person name="Rosenke K."/>
        </authorList>
    </citation>
    <scope>NUCLEOTIDE SEQUENCE [LARGE SCALE GENOMIC DNA]</scope>
    <source>
        <strain evidence="9">G2</strain>
    </source>
</reference>